<dbReference type="EMBL" id="PCRO01000007">
    <property type="protein sequence ID" value="PIP23099.1"/>
    <property type="molecule type" value="Genomic_DNA"/>
</dbReference>
<protein>
    <submittedName>
        <fullName evidence="4">Pseudouridine synthase</fullName>
    </submittedName>
</protein>
<dbReference type="GO" id="GO:0003723">
    <property type="term" value="F:RNA binding"/>
    <property type="evidence" value="ECO:0007669"/>
    <property type="project" value="InterPro"/>
</dbReference>
<comment type="caution">
    <text evidence="4">The sequence shown here is derived from an EMBL/GenBank/DDBJ whole genome shotgun (WGS) entry which is preliminary data.</text>
</comment>
<evidence type="ECO:0000256" key="1">
    <source>
        <dbReference type="ARBA" id="ARBA00010876"/>
    </source>
</evidence>
<gene>
    <name evidence="4" type="ORF">COX37_00370</name>
</gene>
<dbReference type="GO" id="GO:0000455">
    <property type="term" value="P:enzyme-directed rRNA pseudouridine synthesis"/>
    <property type="evidence" value="ECO:0007669"/>
    <property type="project" value="TreeGrafter"/>
</dbReference>
<evidence type="ECO:0000259" key="3">
    <source>
        <dbReference type="Pfam" id="PF00849"/>
    </source>
</evidence>
<dbReference type="GO" id="GO:0009982">
    <property type="term" value="F:pseudouridine synthase activity"/>
    <property type="evidence" value="ECO:0007669"/>
    <property type="project" value="InterPro"/>
</dbReference>
<keyword evidence="2" id="KW-0413">Isomerase</keyword>
<proteinExistence type="inferred from homology"/>
<dbReference type="PANTHER" id="PTHR21600">
    <property type="entry name" value="MITOCHONDRIAL RNA PSEUDOURIDINE SYNTHASE"/>
    <property type="match status" value="1"/>
</dbReference>
<dbReference type="SUPFAM" id="SSF55120">
    <property type="entry name" value="Pseudouridine synthase"/>
    <property type="match status" value="1"/>
</dbReference>
<dbReference type="CDD" id="cd02869">
    <property type="entry name" value="PseudoU_synth_RluA_like"/>
    <property type="match status" value="1"/>
</dbReference>
<dbReference type="Pfam" id="PF00849">
    <property type="entry name" value="PseudoU_synth_2"/>
    <property type="match status" value="1"/>
</dbReference>
<dbReference type="Gene3D" id="3.30.2350.10">
    <property type="entry name" value="Pseudouridine synthase"/>
    <property type="match status" value="1"/>
</dbReference>
<dbReference type="InterPro" id="IPR020103">
    <property type="entry name" value="PsdUridine_synth_cat_dom_sf"/>
</dbReference>
<dbReference type="InterPro" id="IPR006145">
    <property type="entry name" value="PsdUridine_synth_RsuA/RluA"/>
</dbReference>
<feature type="domain" description="Pseudouridine synthase RsuA/RluA-like" evidence="3">
    <location>
        <begin position="11"/>
        <end position="177"/>
    </location>
</feature>
<name>A0A2G9YV90_9BACT</name>
<evidence type="ECO:0000313" key="4">
    <source>
        <dbReference type="EMBL" id="PIP23099.1"/>
    </source>
</evidence>
<dbReference type="InterPro" id="IPR050188">
    <property type="entry name" value="RluA_PseudoU_synthase"/>
</dbReference>
<sequence>MSVKIIYEDENLLVVDKPAGIIVFLENEEGKNEGRESTLIDLILEERPEIKNVGSPTRYGIVHRLDKDTSGIILIAKNNDSLIFFQKQFQERKADKKYITLATGAMKDDKGKIETLIGRSPKNRLKQKIYSSFSPEAKGKRTAITEYNVLENFRDYALMEVVIRTGRKHQIRAHLAHIHHPITGDKLYNFKNQPCPKGLERQFLHAEYLKITMPDGKVREFRSELPEDLKNILKNLKKYD</sequence>
<dbReference type="Proteomes" id="UP000229976">
    <property type="component" value="Unassembled WGS sequence"/>
</dbReference>
<dbReference type="PANTHER" id="PTHR21600:SF44">
    <property type="entry name" value="RIBOSOMAL LARGE SUBUNIT PSEUDOURIDINE SYNTHASE D"/>
    <property type="match status" value="1"/>
</dbReference>
<dbReference type="GO" id="GO:0140098">
    <property type="term" value="F:catalytic activity, acting on RNA"/>
    <property type="evidence" value="ECO:0007669"/>
    <property type="project" value="UniProtKB-ARBA"/>
</dbReference>
<comment type="similarity">
    <text evidence="1">Belongs to the pseudouridine synthase RluA family.</text>
</comment>
<evidence type="ECO:0000313" key="5">
    <source>
        <dbReference type="Proteomes" id="UP000229976"/>
    </source>
</evidence>
<evidence type="ECO:0000256" key="2">
    <source>
        <dbReference type="ARBA" id="ARBA00023235"/>
    </source>
</evidence>
<reference evidence="4 5" key="1">
    <citation type="submission" date="2017-09" db="EMBL/GenBank/DDBJ databases">
        <title>Depth-based differentiation of microbial function through sediment-hosted aquifers and enrichment of novel symbionts in the deep terrestrial subsurface.</title>
        <authorList>
            <person name="Probst A.J."/>
            <person name="Ladd B."/>
            <person name="Jarett J.K."/>
            <person name="Geller-Mcgrath D.E."/>
            <person name="Sieber C.M."/>
            <person name="Emerson J.B."/>
            <person name="Anantharaman K."/>
            <person name="Thomas B.C."/>
            <person name="Malmstrom R."/>
            <person name="Stieglmeier M."/>
            <person name="Klingl A."/>
            <person name="Woyke T."/>
            <person name="Ryan C.M."/>
            <person name="Banfield J.F."/>
        </authorList>
    </citation>
    <scope>NUCLEOTIDE SEQUENCE [LARGE SCALE GENOMIC DNA]</scope>
    <source>
        <strain evidence="4">CG23_combo_of_CG06-09_8_20_14_all_39_17</strain>
    </source>
</reference>
<dbReference type="PROSITE" id="PS01129">
    <property type="entry name" value="PSI_RLU"/>
    <property type="match status" value="1"/>
</dbReference>
<accession>A0A2G9YV90</accession>
<dbReference type="InterPro" id="IPR006224">
    <property type="entry name" value="PsdUridine_synth_RluA-like_CS"/>
</dbReference>
<organism evidence="4 5">
    <name type="scientific">Candidatus Nealsonbacteria bacterium CG23_combo_of_CG06-09_8_20_14_all_39_17</name>
    <dbReference type="NCBI Taxonomy" id="1974722"/>
    <lineage>
        <taxon>Bacteria</taxon>
        <taxon>Candidatus Nealsoniibacteriota</taxon>
    </lineage>
</organism>
<dbReference type="AlphaFoldDB" id="A0A2G9YV90"/>